<accession>A0A5A8BZS1</accession>
<evidence type="ECO:0000256" key="5">
    <source>
        <dbReference type="HAMAP-Rule" id="MF_03190"/>
    </source>
</evidence>
<dbReference type="PANTHER" id="PTHR43464:SF19">
    <property type="entry name" value="UBIQUINONE BIOSYNTHESIS O-METHYLTRANSFERASE, MITOCHONDRIAL"/>
    <property type="match status" value="1"/>
</dbReference>
<organism evidence="6 7">
    <name type="scientific">Cafeteria roenbergensis</name>
    <name type="common">Marine flagellate</name>
    <dbReference type="NCBI Taxonomy" id="33653"/>
    <lineage>
        <taxon>Eukaryota</taxon>
        <taxon>Sar</taxon>
        <taxon>Stramenopiles</taxon>
        <taxon>Bigyra</taxon>
        <taxon>Opalozoa</taxon>
        <taxon>Bicosoecida</taxon>
        <taxon>Cafeteriaceae</taxon>
        <taxon>Cafeteria</taxon>
    </lineage>
</organism>
<comment type="catalytic activity">
    <reaction evidence="5">
        <text>a 3-demethylubiquinol + S-adenosyl-L-methionine = a ubiquinol + S-adenosyl-L-homocysteine + H(+)</text>
        <dbReference type="Rhea" id="RHEA:44380"/>
        <dbReference type="Rhea" id="RHEA-COMP:9566"/>
        <dbReference type="Rhea" id="RHEA-COMP:10914"/>
        <dbReference type="ChEBI" id="CHEBI:15378"/>
        <dbReference type="ChEBI" id="CHEBI:17976"/>
        <dbReference type="ChEBI" id="CHEBI:57856"/>
        <dbReference type="ChEBI" id="CHEBI:59789"/>
        <dbReference type="ChEBI" id="CHEBI:84422"/>
        <dbReference type="EC" id="2.1.1.64"/>
    </reaction>
</comment>
<dbReference type="Proteomes" id="UP000323011">
    <property type="component" value="Unassembled WGS sequence"/>
</dbReference>
<feature type="binding site" evidence="5">
    <location>
        <position position="99"/>
    </location>
    <ligand>
        <name>S-adenosyl-L-methionine</name>
        <dbReference type="ChEBI" id="CHEBI:59789"/>
    </ligand>
</feature>
<dbReference type="Gene3D" id="3.40.50.150">
    <property type="entry name" value="Vaccinia Virus protein VP39"/>
    <property type="match status" value="1"/>
</dbReference>
<dbReference type="GO" id="GO:0032259">
    <property type="term" value="P:methylation"/>
    <property type="evidence" value="ECO:0007669"/>
    <property type="project" value="UniProtKB-KW"/>
</dbReference>
<keyword evidence="5" id="KW-0472">Membrane</keyword>
<comment type="function">
    <text evidence="5">O-methyltransferase required for two non-consecutive steps during ubiquinone biosynthesis. Catalyzes the 2 O-methylation of 3,4-dihydroxy-5-(all-trans-polyprenyl)benzoic acid into 4-hydroxy-3-methoxy-5-(all-trans-polyprenyl)benzoic acid. Also catalyzes the last step of ubiquinone biosynthesis by mediating methylation of 3-demethylubiquinone into ubiquinone. Also able to mediate the methylation of 3-demethylubiquinol into ubiquinol.</text>
</comment>
<dbReference type="EMBL" id="VLTN01000095">
    <property type="protein sequence ID" value="KAA0146233.1"/>
    <property type="molecule type" value="Genomic_DNA"/>
</dbReference>
<evidence type="ECO:0000256" key="2">
    <source>
        <dbReference type="ARBA" id="ARBA00022679"/>
    </source>
</evidence>
<comment type="cofactor">
    <cofactor evidence="5">
        <name>Mg(2+)</name>
        <dbReference type="ChEBI" id="CHEBI:18420"/>
    </cofactor>
</comment>
<evidence type="ECO:0000256" key="1">
    <source>
        <dbReference type="ARBA" id="ARBA00022603"/>
    </source>
</evidence>
<feature type="binding site" evidence="5">
    <location>
        <position position="193"/>
    </location>
    <ligand>
        <name>Mg(2+)</name>
        <dbReference type="ChEBI" id="CHEBI:18420"/>
    </ligand>
</feature>
<dbReference type="UniPathway" id="UPA00232"/>
<comment type="pathway">
    <text evidence="5">Cofactor biosynthesis; ubiquinone biosynthesis.</text>
</comment>
<comment type="subcellular location">
    <subcellularLocation>
        <location evidence="5">Mitochondrion inner membrane</location>
        <topology evidence="5">Peripheral membrane protein</topology>
        <orientation evidence="5">Matrix side</orientation>
    </subcellularLocation>
</comment>
<proteinExistence type="inferred from homology"/>
<dbReference type="AlphaFoldDB" id="A0A5A8BZS1"/>
<dbReference type="InterPro" id="IPR029063">
    <property type="entry name" value="SAM-dependent_MTases_sf"/>
</dbReference>
<feature type="binding site" evidence="5">
    <location>
        <position position="60"/>
    </location>
    <ligand>
        <name>S-adenosyl-L-methionine</name>
        <dbReference type="ChEBI" id="CHEBI:59789"/>
    </ligand>
</feature>
<evidence type="ECO:0000256" key="4">
    <source>
        <dbReference type="ARBA" id="ARBA00022691"/>
    </source>
</evidence>
<dbReference type="GO" id="GO:0120537">
    <property type="term" value="F:3-demethylubiquinone 3-O-methyltransferase activity"/>
    <property type="evidence" value="ECO:0007669"/>
    <property type="project" value="RHEA"/>
</dbReference>
<keyword evidence="2 5" id="KW-0808">Transferase</keyword>
<comment type="caution">
    <text evidence="6">The sequence shown here is derived from an EMBL/GenBank/DDBJ whole genome shotgun (WGS) entry which is preliminary data.</text>
</comment>
<feature type="binding site" evidence="5">
    <location>
        <position position="192"/>
    </location>
    <ligand>
        <name>Mg(2+)</name>
        <dbReference type="ChEBI" id="CHEBI:18420"/>
    </ligand>
</feature>
<sequence>MLRAKRVAINAMASRAVALRAASTSTQNPDEISKFSKLARLWWDEDSAAFGALHRMNQVRVPIVVEAAIAAEAARGDVPTARSGRTIRPLARTSVLDVGSGGGILAEALARVGAIVTGLDASAENVAAASAHSVIDPDIAERVFYEKLLVEDLAAQLAGAVEGSVAEEPLSGAAARAPAGGFDVVVSSEVIEHVNSPAMFVAALAACLRPGGVLVMTTITRTALSYAGAIFAAEQLAGLVPPGTHDFAKFLRPDELSGLMVDAGLVPALPEPIAYNPITGRWSRGGGRVVMQYALSGTKPLQ</sequence>
<evidence type="ECO:0000313" key="7">
    <source>
        <dbReference type="Proteomes" id="UP000323011"/>
    </source>
</evidence>
<name>A0A5A8BZS1_CAFRO</name>
<dbReference type="EC" id="2.1.1.-" evidence="5"/>
<keyword evidence="1 5" id="KW-0489">Methyltransferase</keyword>
<evidence type="ECO:0000256" key="3">
    <source>
        <dbReference type="ARBA" id="ARBA00022688"/>
    </source>
</evidence>
<dbReference type="EC" id="2.1.1.114" evidence="5"/>
<feature type="binding site" evidence="5">
    <location>
        <position position="120"/>
    </location>
    <ligand>
        <name>S-adenosyl-L-methionine</name>
        <dbReference type="ChEBI" id="CHEBI:59789"/>
    </ligand>
</feature>
<protein>
    <recommendedName>
        <fullName evidence="5">Ubiquinone biosynthesis O-methyltransferase, mitochondrial</fullName>
    </recommendedName>
    <alternativeName>
        <fullName evidence="5">3-demethylubiquinol 3-O-methyltransferase</fullName>
        <ecNumber evidence="5">2.1.1.64</ecNumber>
    </alternativeName>
    <alternativeName>
        <fullName evidence="5">3-demethylubiquinone 3-O-methyltransferase</fullName>
        <ecNumber evidence="5">2.1.1.-</ecNumber>
    </alternativeName>
    <alternativeName>
        <fullName evidence="5">Polyprenyldihydroxybenzoate methyltransferase</fullName>
        <ecNumber evidence="5">2.1.1.114</ecNumber>
    </alternativeName>
</protein>
<gene>
    <name evidence="6" type="ORF">FNF29_08182</name>
</gene>
<dbReference type="SUPFAM" id="SSF53335">
    <property type="entry name" value="S-adenosyl-L-methionine-dependent methyltransferases"/>
    <property type="match status" value="1"/>
</dbReference>
<dbReference type="InterPro" id="IPR010233">
    <property type="entry name" value="UbiG_MeTrfase"/>
</dbReference>
<comment type="subunit">
    <text evidence="5">Component of a multi-subunit COQ enzyme complex.</text>
</comment>
<evidence type="ECO:0000313" key="6">
    <source>
        <dbReference type="EMBL" id="KAA0146233.1"/>
    </source>
</evidence>
<dbReference type="Pfam" id="PF13489">
    <property type="entry name" value="Methyltransf_23"/>
    <property type="match status" value="1"/>
</dbReference>
<feature type="binding site" evidence="5">
    <location>
        <position position="188"/>
    </location>
    <ligand>
        <name>S-adenosyl-L-methionine</name>
        <dbReference type="ChEBI" id="CHEBI:59789"/>
    </ligand>
</feature>
<keyword evidence="7" id="KW-1185">Reference proteome</keyword>
<dbReference type="GO" id="GO:0046872">
    <property type="term" value="F:metal ion binding"/>
    <property type="evidence" value="ECO:0007669"/>
    <property type="project" value="UniProtKB-KW"/>
</dbReference>
<comment type="catalytic activity">
    <reaction evidence="5">
        <text>a 3-demethylubiquinone + S-adenosyl-L-methionine = a ubiquinone + S-adenosyl-L-homocysteine</text>
        <dbReference type="Rhea" id="RHEA:81215"/>
        <dbReference type="Rhea" id="RHEA-COMP:9565"/>
        <dbReference type="Rhea" id="RHEA-COMP:19654"/>
        <dbReference type="ChEBI" id="CHEBI:16389"/>
        <dbReference type="ChEBI" id="CHEBI:57856"/>
        <dbReference type="ChEBI" id="CHEBI:59789"/>
        <dbReference type="ChEBI" id="CHEBI:231825"/>
    </reaction>
</comment>
<dbReference type="HAMAP" id="MF_00472">
    <property type="entry name" value="UbiG"/>
    <property type="match status" value="1"/>
</dbReference>
<dbReference type="CDD" id="cd02440">
    <property type="entry name" value="AdoMet_MTases"/>
    <property type="match status" value="1"/>
</dbReference>
<keyword evidence="5" id="KW-0496">Mitochondrion</keyword>
<keyword evidence="4 5" id="KW-0949">S-adenosyl-L-methionine</keyword>
<comment type="similarity">
    <text evidence="5">Belongs to the class I-like SAM-binding methyltransferase superfamily. UbiG/COQ3 family.</text>
</comment>
<dbReference type="GO" id="GO:0010420">
    <property type="term" value="F:polyprenyldihydroxybenzoate methyltransferase activity"/>
    <property type="evidence" value="ECO:0007669"/>
    <property type="project" value="UniProtKB-UniRule"/>
</dbReference>
<dbReference type="OMA" id="LASRWWD"/>
<dbReference type="GO" id="GO:0031314">
    <property type="term" value="C:extrinsic component of mitochondrial inner membrane"/>
    <property type="evidence" value="ECO:0007669"/>
    <property type="project" value="UniProtKB-UniRule"/>
</dbReference>
<dbReference type="GO" id="GO:0061542">
    <property type="term" value="F:3-demethylubiquinol 3-O-methyltransferase activity"/>
    <property type="evidence" value="ECO:0007669"/>
    <property type="project" value="UniProtKB-UniRule"/>
</dbReference>
<feature type="binding site" evidence="5">
    <location>
        <position position="189"/>
    </location>
    <ligand>
        <name>Mg(2+)</name>
        <dbReference type="ChEBI" id="CHEBI:18420"/>
    </ligand>
</feature>
<keyword evidence="3 5" id="KW-0831">Ubiquinone biosynthesis</keyword>
<dbReference type="EC" id="2.1.1.64" evidence="5"/>
<keyword evidence="5" id="KW-0999">Mitochondrion inner membrane</keyword>
<reference evidence="6 7" key="1">
    <citation type="submission" date="2019-07" db="EMBL/GenBank/DDBJ databases">
        <title>Genomes of Cafeteria roenbergensis.</title>
        <authorList>
            <person name="Fischer M.G."/>
            <person name="Hackl T."/>
            <person name="Roman M."/>
        </authorList>
    </citation>
    <scope>NUCLEOTIDE SEQUENCE [LARGE SCALE GENOMIC DNA]</scope>
    <source>
        <strain evidence="6 7">BVI</strain>
    </source>
</reference>
<keyword evidence="5" id="KW-0479">Metal-binding</keyword>
<dbReference type="PANTHER" id="PTHR43464">
    <property type="entry name" value="METHYLTRANSFERASE"/>
    <property type="match status" value="1"/>
</dbReference>
<comment type="catalytic activity">
    <reaction evidence="5">
        <text>a 3,4-dihydroxy-5-(all-trans-polyprenyl)benzoate + S-adenosyl-L-methionine = a 4-hydroxy-3-methoxy-5-(all-trans-polyprenyl)benzoate + S-adenosyl-L-homocysteine + H(+)</text>
        <dbReference type="Rhea" id="RHEA:44452"/>
        <dbReference type="Rhea" id="RHEA-COMP:10930"/>
        <dbReference type="Rhea" id="RHEA-COMP:10931"/>
        <dbReference type="ChEBI" id="CHEBI:15378"/>
        <dbReference type="ChEBI" id="CHEBI:57856"/>
        <dbReference type="ChEBI" id="CHEBI:59789"/>
        <dbReference type="ChEBI" id="CHEBI:64694"/>
        <dbReference type="ChEBI" id="CHEBI:84443"/>
        <dbReference type="EC" id="2.1.1.114"/>
    </reaction>
</comment>
<keyword evidence="5" id="KW-0460">Magnesium</keyword>